<reference evidence="5 6" key="1">
    <citation type="journal article" date="2017" name="Elife">
        <title>Extensive horizontal gene transfer in cheese-associated bacteria.</title>
        <authorList>
            <person name="Bonham K.S."/>
            <person name="Wolfe B.E."/>
            <person name="Dutton R.J."/>
        </authorList>
    </citation>
    <scope>NUCLEOTIDE SEQUENCE [LARGE SCALE GENOMIC DNA]</scope>
    <source>
        <strain evidence="5 6">341_9</strain>
    </source>
</reference>
<dbReference type="RefSeq" id="WP_096197980.1">
    <property type="nucleotide sequence ID" value="NZ_BAAAIQ010000024.1"/>
</dbReference>
<evidence type="ECO:0000259" key="3">
    <source>
        <dbReference type="Pfam" id="PF01571"/>
    </source>
</evidence>
<organism evidence="5 6">
    <name type="scientific">Brachybacterium alimentarium</name>
    <dbReference type="NCBI Taxonomy" id="47845"/>
    <lineage>
        <taxon>Bacteria</taxon>
        <taxon>Bacillati</taxon>
        <taxon>Actinomycetota</taxon>
        <taxon>Actinomycetes</taxon>
        <taxon>Micrococcales</taxon>
        <taxon>Dermabacteraceae</taxon>
        <taxon>Brachybacterium</taxon>
    </lineage>
</organism>
<dbReference type="Pfam" id="PF08669">
    <property type="entry name" value="GCV_T_C"/>
    <property type="match status" value="1"/>
</dbReference>
<feature type="binding site" evidence="1">
    <location>
        <position position="207"/>
    </location>
    <ligand>
        <name>substrate</name>
    </ligand>
</feature>
<dbReference type="OrthoDB" id="9774591at2"/>
<feature type="domain" description="Aminomethyltransferase C-terminal" evidence="4">
    <location>
        <begin position="296"/>
        <end position="391"/>
    </location>
</feature>
<dbReference type="InterPro" id="IPR027266">
    <property type="entry name" value="TrmE/GcvT-like"/>
</dbReference>
<dbReference type="PANTHER" id="PTHR43757:SF2">
    <property type="entry name" value="AMINOMETHYLTRANSFERASE, MITOCHONDRIAL"/>
    <property type="match status" value="1"/>
</dbReference>
<evidence type="ECO:0000259" key="4">
    <source>
        <dbReference type="Pfam" id="PF08669"/>
    </source>
</evidence>
<evidence type="ECO:0000313" key="6">
    <source>
        <dbReference type="Proteomes" id="UP000218598"/>
    </source>
</evidence>
<dbReference type="InterPro" id="IPR006222">
    <property type="entry name" value="GCVT_N"/>
</dbReference>
<keyword evidence="6" id="KW-1185">Reference proteome</keyword>
<dbReference type="InterPro" id="IPR028896">
    <property type="entry name" value="GcvT/YgfZ/DmdA"/>
</dbReference>
<dbReference type="InterPro" id="IPR029043">
    <property type="entry name" value="GcvT/YgfZ_C"/>
</dbReference>
<feature type="region of interest" description="Disordered" evidence="2">
    <location>
        <begin position="388"/>
        <end position="418"/>
    </location>
</feature>
<feature type="compositionally biased region" description="Low complexity" evidence="2">
    <location>
        <begin position="405"/>
        <end position="418"/>
    </location>
</feature>
<dbReference type="Gene3D" id="3.30.1360.120">
    <property type="entry name" value="Probable tRNA modification gtpase trme, domain 1"/>
    <property type="match status" value="1"/>
</dbReference>
<dbReference type="SUPFAM" id="SSF101790">
    <property type="entry name" value="Aminomethyltransferase beta-barrel domain"/>
    <property type="match status" value="1"/>
</dbReference>
<dbReference type="PANTHER" id="PTHR43757">
    <property type="entry name" value="AMINOMETHYLTRANSFERASE"/>
    <property type="match status" value="1"/>
</dbReference>
<proteinExistence type="predicted"/>
<dbReference type="Pfam" id="PF01571">
    <property type="entry name" value="GCV_T"/>
    <property type="match status" value="1"/>
</dbReference>
<name>A0A2A3YEE5_9MICO</name>
<comment type="caution">
    <text evidence="5">The sequence shown here is derived from an EMBL/GenBank/DDBJ whole genome shotgun (WGS) entry which is preliminary data.</text>
</comment>
<dbReference type="SUPFAM" id="SSF103025">
    <property type="entry name" value="Folate-binding domain"/>
    <property type="match status" value="1"/>
</dbReference>
<protein>
    <submittedName>
        <fullName evidence="5">Glycine cleavage system protein T</fullName>
    </submittedName>
</protein>
<evidence type="ECO:0000256" key="1">
    <source>
        <dbReference type="PIRSR" id="PIRSR006487-1"/>
    </source>
</evidence>
<dbReference type="AlphaFoldDB" id="A0A2A3YEE5"/>
<feature type="compositionally biased region" description="Basic and acidic residues" evidence="2">
    <location>
        <begin position="392"/>
        <end position="403"/>
    </location>
</feature>
<dbReference type="Proteomes" id="UP000218598">
    <property type="component" value="Unassembled WGS sequence"/>
</dbReference>
<gene>
    <name evidence="5" type="ORF">CIK66_18155</name>
</gene>
<dbReference type="InterPro" id="IPR013977">
    <property type="entry name" value="GcvT_C"/>
</dbReference>
<feature type="domain" description="GCVT N-terminal" evidence="3">
    <location>
        <begin position="25"/>
        <end position="275"/>
    </location>
</feature>
<accession>A0A2A3YEE5</accession>
<sequence length="418" mass="46195">MTVNPNPHMLLYPRIRKSPFFYASRRHGVQMYSVYNHTYHPRHYGDPIAEYWALLEGVTLWDVGVERQIEISGPDAFDFTNLLVTRDLSTCKVGQCKYVFLTDQHGGILNDPVLLRLEENRFWLSLADSDILLWARGVASHAGMDVRIEEADVGPVQVQGPKSYALMRDLLGDSVADIRYYYLHDYTIDGIDITVSRTGYTGEIGYEIYVHHASRDAERLWDLVWEAGAPHGLQVIGPCHIRRIEGGMLAHGADITVDTNPFEVGMGYDWMVDLDQEADFVGKQALRRIKAEGPRRKLVGLEIGGAPLGSYNDGSMIDAFPVHHDGDVVGKVTSACWSPRLEQNIGLALVPAELAELGTTFTVDTGERPGALLPSGQDLVEAVVVPKPFIDPTKEQPKSDPRAFGDASDGAAASTPSH</sequence>
<dbReference type="PIRSF" id="PIRSF006487">
    <property type="entry name" value="GcvT"/>
    <property type="match status" value="1"/>
</dbReference>
<dbReference type="EMBL" id="NRGR01000044">
    <property type="protein sequence ID" value="PCC37664.1"/>
    <property type="molecule type" value="Genomic_DNA"/>
</dbReference>
<evidence type="ECO:0000313" key="5">
    <source>
        <dbReference type="EMBL" id="PCC37664.1"/>
    </source>
</evidence>
<evidence type="ECO:0000256" key="2">
    <source>
        <dbReference type="SAM" id="MobiDB-lite"/>
    </source>
</evidence>